<feature type="compositionally biased region" description="Acidic residues" evidence="1">
    <location>
        <begin position="164"/>
        <end position="184"/>
    </location>
</feature>
<evidence type="ECO:0000313" key="3">
    <source>
        <dbReference type="EMBL" id="KAK4139386.1"/>
    </source>
</evidence>
<feature type="compositionally biased region" description="Low complexity" evidence="1">
    <location>
        <begin position="278"/>
        <end position="291"/>
    </location>
</feature>
<feature type="region of interest" description="Disordered" evidence="1">
    <location>
        <begin position="568"/>
        <end position="593"/>
    </location>
</feature>
<feature type="compositionally biased region" description="Basic and acidic residues" evidence="1">
    <location>
        <begin position="264"/>
        <end position="276"/>
    </location>
</feature>
<dbReference type="SUPFAM" id="SSF47095">
    <property type="entry name" value="HMG-box"/>
    <property type="match status" value="1"/>
</dbReference>
<dbReference type="Pfam" id="PF10263">
    <property type="entry name" value="SprT-like"/>
    <property type="match status" value="1"/>
</dbReference>
<dbReference type="InterPro" id="IPR035240">
    <property type="entry name" value="SprT_Zn_ribbon"/>
</dbReference>
<dbReference type="Proteomes" id="UP001302676">
    <property type="component" value="Unassembled WGS sequence"/>
</dbReference>
<dbReference type="Pfam" id="PF17283">
    <property type="entry name" value="Zn_ribbon_SprT"/>
    <property type="match status" value="1"/>
</dbReference>
<dbReference type="PANTHER" id="PTHR23099">
    <property type="entry name" value="TRANSCRIPTIONAL REGULATOR"/>
    <property type="match status" value="1"/>
</dbReference>
<evidence type="ECO:0000256" key="1">
    <source>
        <dbReference type="SAM" id="MobiDB-lite"/>
    </source>
</evidence>
<dbReference type="CDD" id="cd00084">
    <property type="entry name" value="HMG-box_SF"/>
    <property type="match status" value="1"/>
</dbReference>
<proteinExistence type="predicted"/>
<reference evidence="3" key="1">
    <citation type="journal article" date="2023" name="Mol. Phylogenet. Evol.">
        <title>Genome-scale phylogeny and comparative genomics of the fungal order Sordariales.</title>
        <authorList>
            <person name="Hensen N."/>
            <person name="Bonometti L."/>
            <person name="Westerberg I."/>
            <person name="Brannstrom I.O."/>
            <person name="Guillou S."/>
            <person name="Cros-Aarteil S."/>
            <person name="Calhoun S."/>
            <person name="Haridas S."/>
            <person name="Kuo A."/>
            <person name="Mondo S."/>
            <person name="Pangilinan J."/>
            <person name="Riley R."/>
            <person name="LaButti K."/>
            <person name="Andreopoulos B."/>
            <person name="Lipzen A."/>
            <person name="Chen C."/>
            <person name="Yan M."/>
            <person name="Daum C."/>
            <person name="Ng V."/>
            <person name="Clum A."/>
            <person name="Steindorff A."/>
            <person name="Ohm R.A."/>
            <person name="Martin F."/>
            <person name="Silar P."/>
            <person name="Natvig D.O."/>
            <person name="Lalanne C."/>
            <person name="Gautier V."/>
            <person name="Ament-Velasquez S.L."/>
            <person name="Kruys A."/>
            <person name="Hutchinson M.I."/>
            <person name="Powell A.J."/>
            <person name="Barry K."/>
            <person name="Miller A.N."/>
            <person name="Grigoriev I.V."/>
            <person name="Debuchy R."/>
            <person name="Gladieux P."/>
            <person name="Hiltunen Thoren M."/>
            <person name="Johannesson H."/>
        </authorList>
    </citation>
    <scope>NUCLEOTIDE SEQUENCE</scope>
    <source>
        <strain evidence="3">CBS 141.50</strain>
    </source>
</reference>
<dbReference type="GO" id="GO:0005634">
    <property type="term" value="C:nucleus"/>
    <property type="evidence" value="ECO:0007669"/>
    <property type="project" value="TreeGrafter"/>
</dbReference>
<feature type="compositionally biased region" description="Basic and acidic residues" evidence="1">
    <location>
        <begin position="360"/>
        <end position="379"/>
    </location>
</feature>
<feature type="region of interest" description="Disordered" evidence="1">
    <location>
        <begin position="1"/>
        <end position="60"/>
    </location>
</feature>
<feature type="compositionally biased region" description="Basic and acidic residues" evidence="1">
    <location>
        <begin position="577"/>
        <end position="593"/>
    </location>
</feature>
<dbReference type="AlphaFoldDB" id="A0AAN6ZJ65"/>
<dbReference type="GO" id="GO:0006950">
    <property type="term" value="P:response to stress"/>
    <property type="evidence" value="ECO:0007669"/>
    <property type="project" value="UniProtKB-ARBA"/>
</dbReference>
<sequence length="667" mass="74439">MVRSRRPLMAMSDDEEFEDIDVPARTRKPRTQDDAPKRRLKERHQSDSGENIIPPSTVRRRKLGALTDNLLLQAWTPRNAGEEWETESLPPRTNTDTRPRRTRVELRTRTTKPAVTLPSSPLDKDEEFVSAKEEVTIIEDVSLFDDTFHSCNSEGPEFGSSTEKEEEAEDDEEDEPEDDDDDFVPDSPPRNAAKPKVRGLGKRQPKPSSVDIFGDDSLDDESEDDEDDEPYIRSSKTRALRRQNTQSRPELRVKGEAALADSMSKLRLDGTEDIPKKTSTLQPTSDLDTTPPSTPPKPKSQPGLLSPQKLPRIPNTPHHHTSEMFWSQEFVDDWNDEHSPRKQLFPDAMAARRANPVKANPEKKSGKAAEAAKKSSERETKRAFEKAKHEMAATFLQELDTTITEGKLTKLAASTGGIQLIWTNKLNTTAGRANWKRETIYTRAADGSSATTTKYHHHASIELAEKVINDPHRLLNVLAHEFCHLANFMVSGVTNNPHGREFKAWAAQCSRHFGDRGVQVTTKHSYDIDFKYVWTCTACATEFKRHSRSIDPARHRCGSCKSALVQTKPVPRKSGGGKKDGGGGDGKESGTEKVKVVSEWQAFVKEQMRVVKAENPKSPQKEIMKIVASRWAVKKSEAAAAKAASGSLASPDRKLEDVEGGMGELSV</sequence>
<comment type="caution">
    <text evidence="3">The sequence shown here is derived from an EMBL/GenBank/DDBJ whole genome shotgun (WGS) entry which is preliminary data.</text>
</comment>
<reference evidence="3" key="2">
    <citation type="submission" date="2023-05" db="EMBL/GenBank/DDBJ databases">
        <authorList>
            <consortium name="Lawrence Berkeley National Laboratory"/>
            <person name="Steindorff A."/>
            <person name="Hensen N."/>
            <person name="Bonometti L."/>
            <person name="Westerberg I."/>
            <person name="Brannstrom I.O."/>
            <person name="Guillou S."/>
            <person name="Cros-Aarteil S."/>
            <person name="Calhoun S."/>
            <person name="Haridas S."/>
            <person name="Kuo A."/>
            <person name="Mondo S."/>
            <person name="Pangilinan J."/>
            <person name="Riley R."/>
            <person name="Labutti K."/>
            <person name="Andreopoulos B."/>
            <person name="Lipzen A."/>
            <person name="Chen C."/>
            <person name="Yanf M."/>
            <person name="Daum C."/>
            <person name="Ng V."/>
            <person name="Clum A."/>
            <person name="Ohm R."/>
            <person name="Martin F."/>
            <person name="Silar P."/>
            <person name="Natvig D."/>
            <person name="Lalanne C."/>
            <person name="Gautier V."/>
            <person name="Ament-Velasquez S.L."/>
            <person name="Kruys A."/>
            <person name="Hutchinson M.I."/>
            <person name="Powell A.J."/>
            <person name="Barry K."/>
            <person name="Miller A.N."/>
            <person name="Grigoriev I.V."/>
            <person name="Debuchy R."/>
            <person name="Gladieux P."/>
            <person name="Thoren M.H."/>
            <person name="Johannesson H."/>
        </authorList>
    </citation>
    <scope>NUCLEOTIDE SEQUENCE</scope>
    <source>
        <strain evidence="3">CBS 141.50</strain>
    </source>
</reference>
<dbReference type="SMART" id="SM00731">
    <property type="entry name" value="SprT"/>
    <property type="match status" value="1"/>
</dbReference>
<dbReference type="RefSeq" id="XP_062632757.1">
    <property type="nucleotide sequence ID" value="XM_062778661.1"/>
</dbReference>
<feature type="compositionally biased region" description="Low complexity" evidence="1">
    <location>
        <begin position="639"/>
        <end position="650"/>
    </location>
</feature>
<feature type="domain" description="SprT-like" evidence="2">
    <location>
        <begin position="397"/>
        <end position="567"/>
    </location>
</feature>
<evidence type="ECO:0000259" key="2">
    <source>
        <dbReference type="SMART" id="SM00731"/>
    </source>
</evidence>
<gene>
    <name evidence="3" type="ORF">C8A04DRAFT_15920</name>
</gene>
<feature type="region of interest" description="Disordered" evidence="1">
    <location>
        <begin position="147"/>
        <end position="320"/>
    </location>
</feature>
<feature type="compositionally biased region" description="Acidic residues" evidence="1">
    <location>
        <begin position="12"/>
        <end position="21"/>
    </location>
</feature>
<accession>A0AAN6ZJ65</accession>
<dbReference type="InterPro" id="IPR006640">
    <property type="entry name" value="SprT-like_domain"/>
</dbReference>
<feature type="region of interest" description="Disordered" evidence="1">
    <location>
        <begin position="639"/>
        <end position="667"/>
    </location>
</feature>
<feature type="region of interest" description="Disordered" evidence="1">
    <location>
        <begin position="76"/>
        <end position="103"/>
    </location>
</feature>
<feature type="compositionally biased region" description="Basic residues" evidence="1">
    <location>
        <begin position="193"/>
        <end position="205"/>
    </location>
</feature>
<evidence type="ECO:0000313" key="4">
    <source>
        <dbReference type="Proteomes" id="UP001302676"/>
    </source>
</evidence>
<dbReference type="InterPro" id="IPR036910">
    <property type="entry name" value="HMG_box_dom_sf"/>
</dbReference>
<keyword evidence="4" id="KW-1185">Reference proteome</keyword>
<organism evidence="3 4">
    <name type="scientific">Dichotomopilus funicola</name>
    <dbReference type="NCBI Taxonomy" id="1934379"/>
    <lineage>
        <taxon>Eukaryota</taxon>
        <taxon>Fungi</taxon>
        <taxon>Dikarya</taxon>
        <taxon>Ascomycota</taxon>
        <taxon>Pezizomycotina</taxon>
        <taxon>Sordariomycetes</taxon>
        <taxon>Sordariomycetidae</taxon>
        <taxon>Sordariales</taxon>
        <taxon>Chaetomiaceae</taxon>
        <taxon>Dichotomopilus</taxon>
    </lineage>
</organism>
<feature type="region of interest" description="Disordered" evidence="1">
    <location>
        <begin position="353"/>
        <end position="379"/>
    </location>
</feature>
<dbReference type="EMBL" id="MU853666">
    <property type="protein sequence ID" value="KAK4139386.1"/>
    <property type="molecule type" value="Genomic_DNA"/>
</dbReference>
<name>A0AAN6ZJ65_9PEZI</name>
<dbReference type="GeneID" id="87815274"/>
<protein>
    <submittedName>
        <fullName evidence="3">SprT-like family-domain-containing protein</fullName>
    </submittedName>
</protein>
<feature type="compositionally biased region" description="Acidic residues" evidence="1">
    <location>
        <begin position="213"/>
        <end position="229"/>
    </location>
</feature>
<feature type="compositionally biased region" description="Basic and acidic residues" evidence="1">
    <location>
        <begin position="30"/>
        <end position="47"/>
    </location>
</feature>
<dbReference type="PANTHER" id="PTHR23099:SF0">
    <property type="entry name" value="GERM CELL NUCLEAR ACIDIC PROTEIN"/>
    <property type="match status" value="1"/>
</dbReference>